<feature type="compositionally biased region" description="Basic and acidic residues" evidence="1">
    <location>
        <begin position="47"/>
        <end position="73"/>
    </location>
</feature>
<comment type="caution">
    <text evidence="2">The sequence shown here is derived from an EMBL/GenBank/DDBJ whole genome shotgun (WGS) entry which is preliminary data.</text>
</comment>
<dbReference type="EMBL" id="BAABLX010000080">
    <property type="protein sequence ID" value="GAA4962037.1"/>
    <property type="molecule type" value="Genomic_DNA"/>
</dbReference>
<evidence type="ECO:0000313" key="3">
    <source>
        <dbReference type="Proteomes" id="UP001409585"/>
    </source>
</evidence>
<name>A0AAV3UAG2_9ALTE</name>
<dbReference type="RefSeq" id="WP_345428313.1">
    <property type="nucleotide sequence ID" value="NZ_AP031496.1"/>
</dbReference>
<keyword evidence="3" id="KW-1185">Reference proteome</keyword>
<feature type="compositionally biased region" description="Low complexity" evidence="1">
    <location>
        <begin position="26"/>
        <end position="40"/>
    </location>
</feature>
<gene>
    <name evidence="2" type="ORF">GCM10025791_49600</name>
</gene>
<dbReference type="AlphaFoldDB" id="A0AAV3UAG2"/>
<accession>A0AAV3UAG2</accession>
<evidence type="ECO:0000313" key="2">
    <source>
        <dbReference type="EMBL" id="GAA4962037.1"/>
    </source>
</evidence>
<feature type="region of interest" description="Disordered" evidence="1">
    <location>
        <begin position="16"/>
        <end position="86"/>
    </location>
</feature>
<dbReference type="Proteomes" id="UP001409585">
    <property type="component" value="Unassembled WGS sequence"/>
</dbReference>
<evidence type="ECO:0000256" key="1">
    <source>
        <dbReference type="SAM" id="MobiDB-lite"/>
    </source>
</evidence>
<sequence length="86" mass="9869">MEPIYPKRIYTRPLRNVNRKPAVGKAPASAESDAGSAGADVVFKPVYTHERRSGRDRRDGRPVSRKYLDMRSGRDRRRCNKLDIKV</sequence>
<protein>
    <submittedName>
        <fullName evidence="2">Uncharacterized protein</fullName>
    </submittedName>
</protein>
<organism evidence="2 3">
    <name type="scientific">Halioxenophilus aromaticivorans</name>
    <dbReference type="NCBI Taxonomy" id="1306992"/>
    <lineage>
        <taxon>Bacteria</taxon>
        <taxon>Pseudomonadati</taxon>
        <taxon>Pseudomonadota</taxon>
        <taxon>Gammaproteobacteria</taxon>
        <taxon>Alteromonadales</taxon>
        <taxon>Alteromonadaceae</taxon>
        <taxon>Halioxenophilus</taxon>
    </lineage>
</organism>
<proteinExistence type="predicted"/>
<reference evidence="3" key="1">
    <citation type="journal article" date="2019" name="Int. J. Syst. Evol. Microbiol.">
        <title>The Global Catalogue of Microorganisms (GCM) 10K type strain sequencing project: providing services to taxonomists for standard genome sequencing and annotation.</title>
        <authorList>
            <consortium name="The Broad Institute Genomics Platform"/>
            <consortium name="The Broad Institute Genome Sequencing Center for Infectious Disease"/>
            <person name="Wu L."/>
            <person name="Ma J."/>
        </authorList>
    </citation>
    <scope>NUCLEOTIDE SEQUENCE [LARGE SCALE GENOMIC DNA]</scope>
    <source>
        <strain evidence="3">JCM 19134</strain>
    </source>
</reference>